<feature type="domain" description="STT3/PglB/AglB core" evidence="3">
    <location>
        <begin position="443"/>
        <end position="515"/>
    </location>
</feature>
<feature type="transmembrane region" description="Helical" evidence="1">
    <location>
        <begin position="325"/>
        <end position="348"/>
    </location>
</feature>
<feature type="transmembrane region" description="Helical" evidence="1">
    <location>
        <begin position="66"/>
        <end position="85"/>
    </location>
</feature>
<keyword evidence="4" id="KW-0328">Glycosyltransferase</keyword>
<accession>A0A1W1EKP0</accession>
<name>A0A1W1EKP0_9ZZZZ</name>
<dbReference type="AlphaFoldDB" id="A0A1W1EKP0"/>
<feature type="transmembrane region" description="Helical" evidence="1">
    <location>
        <begin position="14"/>
        <end position="33"/>
    </location>
</feature>
<feature type="transmembrane region" description="Helical" evidence="1">
    <location>
        <begin position="396"/>
        <end position="416"/>
    </location>
</feature>
<feature type="domain" description="Oligosaccharyl transferase STT3 N-terminal" evidence="2">
    <location>
        <begin position="80"/>
        <end position="406"/>
    </location>
</feature>
<dbReference type="Pfam" id="PF02516">
    <property type="entry name" value="STT3"/>
    <property type="match status" value="1"/>
</dbReference>
<keyword evidence="4" id="KW-0808">Transferase</keyword>
<feature type="transmembrane region" description="Helical" evidence="1">
    <location>
        <begin position="154"/>
        <end position="171"/>
    </location>
</feature>
<feature type="transmembrane region" description="Helical" evidence="1">
    <location>
        <begin position="177"/>
        <end position="193"/>
    </location>
</feature>
<proteinExistence type="predicted"/>
<feature type="transmembrane region" description="Helical" evidence="1">
    <location>
        <begin position="126"/>
        <end position="142"/>
    </location>
</feature>
<keyword evidence="1" id="KW-0472">Membrane</keyword>
<evidence type="ECO:0000259" key="2">
    <source>
        <dbReference type="Pfam" id="PF02516"/>
    </source>
</evidence>
<sequence length="668" mass="77003">MDNLALDKTNKKELIFYLSIAYIFGVFVRLLLFNNITGVEEYWFDGRPLPIYSDDAGFYGYYAKEILNGANFAFTGDYVLAYIIAYTSLLTTIHIDWIMFLLPAFLASLVVIPIIMMGYILNRTQFSFFVAIIGVVGINYYTRSYLGYMDTDGINMFLIYSLVASIVVVIYKKDLRFSIISIISLLFFLGFYHSSKSLIGGVLVGYLVIGMIFYFKEKIIYQLFIILGLSFVIGLKFGVLISLAISSTILLFFIKGNYKIIPLQLYVGLIFLSIFGVLFLVDLSSIYSRVLDYANIGAVVSIGEFKIMNVLSTVSETQQRGIFDIYNGFIGVKYYVIVATMGYFLLVYKHREFIFFLPLLILGYLSFKIGIRFTMYSSFVLALGFVYILYYFKENIIIYIGVVSAISLMFINILGINSYIKPKYFLNEDIKLLNELKIDKSAMMVSWWDYGWPLWYYTGNRNTYIDNGLNTHGGTLFVSKMLLSPPKEAYKLAKIISTNNRELYILKSQESIDKMANKIDKTRDTYIMLHRNMLSTLKSIAKFADRDLTTGKLIQNRTFALLSNIIKKDKNRLYTTNFIINIDKGIIRRDKKSGRLNQIIVIKNKKIEFSKIYDSNSDKNIIIVDNRAIYIDNKTLNSLFVSKFLLNKRGKYFKEVIELKNIKILKLN</sequence>
<feature type="transmembrane region" description="Helical" evidence="1">
    <location>
        <begin position="198"/>
        <end position="215"/>
    </location>
</feature>
<keyword evidence="1" id="KW-0812">Transmembrane</keyword>
<dbReference type="EC" id="2.4.99.18" evidence="4"/>
<protein>
    <submittedName>
        <fullName evidence="4">Oligosaccharyltransferase PglB</fullName>
        <ecNumber evidence="4">2.4.99.18</ecNumber>
    </submittedName>
</protein>
<evidence type="ECO:0000256" key="1">
    <source>
        <dbReference type="SAM" id="Phobius"/>
    </source>
</evidence>
<dbReference type="InterPro" id="IPR048307">
    <property type="entry name" value="STT3_N"/>
</dbReference>
<gene>
    <name evidence="4" type="ORF">MNB_SV-15-928</name>
</gene>
<keyword evidence="1" id="KW-1133">Transmembrane helix</keyword>
<evidence type="ECO:0000259" key="3">
    <source>
        <dbReference type="Pfam" id="PF21436"/>
    </source>
</evidence>
<reference evidence="4" key="1">
    <citation type="submission" date="2016-10" db="EMBL/GenBank/DDBJ databases">
        <authorList>
            <person name="de Groot N.N."/>
        </authorList>
    </citation>
    <scope>NUCLEOTIDE SEQUENCE</scope>
</reference>
<dbReference type="GO" id="GO:0004579">
    <property type="term" value="F:dolichyl-diphosphooligosaccharide-protein glycotransferase activity"/>
    <property type="evidence" value="ECO:0007669"/>
    <property type="project" value="UniProtKB-EC"/>
</dbReference>
<dbReference type="Gene3D" id="3.40.1380.40">
    <property type="match status" value="1"/>
</dbReference>
<dbReference type="InterPro" id="IPR048999">
    <property type="entry name" value="STT3-PglB_core"/>
</dbReference>
<feature type="transmembrane region" description="Helical" evidence="1">
    <location>
        <begin position="97"/>
        <end position="120"/>
    </location>
</feature>
<feature type="transmembrane region" description="Helical" evidence="1">
    <location>
        <begin position="266"/>
        <end position="287"/>
    </location>
</feature>
<feature type="transmembrane region" description="Helical" evidence="1">
    <location>
        <begin position="221"/>
        <end position="254"/>
    </location>
</feature>
<dbReference type="EMBL" id="FRYL01000038">
    <property type="protein sequence ID" value="SHO81362.1"/>
    <property type="molecule type" value="Genomic_DNA"/>
</dbReference>
<dbReference type="Pfam" id="PF21436">
    <property type="entry name" value="STT3-PglB_core"/>
    <property type="match status" value="1"/>
</dbReference>
<evidence type="ECO:0000313" key="4">
    <source>
        <dbReference type="EMBL" id="SHO81362.1"/>
    </source>
</evidence>
<organism evidence="4">
    <name type="scientific">hydrothermal vent metagenome</name>
    <dbReference type="NCBI Taxonomy" id="652676"/>
    <lineage>
        <taxon>unclassified sequences</taxon>
        <taxon>metagenomes</taxon>
        <taxon>ecological metagenomes</taxon>
    </lineage>
</organism>
<dbReference type="GO" id="GO:0016020">
    <property type="term" value="C:membrane"/>
    <property type="evidence" value="ECO:0007669"/>
    <property type="project" value="InterPro"/>
</dbReference>